<dbReference type="InterPro" id="IPR021529">
    <property type="entry name" value="DUF2798"/>
</dbReference>
<proteinExistence type="predicted"/>
<organism evidence="1 2">
    <name type="scientific">Enterococcus faecium</name>
    <name type="common">Streptococcus faecium</name>
    <dbReference type="NCBI Taxonomy" id="1352"/>
    <lineage>
        <taxon>Bacteria</taxon>
        <taxon>Bacillati</taxon>
        <taxon>Bacillota</taxon>
        <taxon>Bacilli</taxon>
        <taxon>Lactobacillales</taxon>
        <taxon>Enterococcaceae</taxon>
        <taxon>Enterococcus</taxon>
    </lineage>
</organism>
<evidence type="ECO:0000313" key="2">
    <source>
        <dbReference type="Proteomes" id="UP000191171"/>
    </source>
</evidence>
<reference evidence="1 2" key="1">
    <citation type="submission" date="2017-02" db="EMBL/GenBank/DDBJ databases">
        <title>Clonality and virulence of isolates of VRE in Hematopoietic Stem Cell Transplanted (HSCT) patients.</title>
        <authorList>
            <person name="Marchi A.P."/>
            <person name="Martins R.C."/>
            <person name="Marie S.K."/>
            <person name="Levin A.S."/>
            <person name="Costa S.F."/>
        </authorList>
    </citation>
    <scope>NUCLEOTIDE SEQUENCE [LARGE SCALE GENOMIC DNA]</scope>
    <source>
        <strain evidence="1 2">LIM1759</strain>
    </source>
</reference>
<dbReference type="AlphaFoldDB" id="A0A1S8JIU6"/>
<comment type="caution">
    <text evidence="1">The sequence shown here is derived from an EMBL/GenBank/DDBJ whole genome shotgun (WGS) entry which is preliminary data.</text>
</comment>
<dbReference type="Proteomes" id="UP000191171">
    <property type="component" value="Unassembled WGS sequence"/>
</dbReference>
<dbReference type="Pfam" id="PF11391">
    <property type="entry name" value="DUF2798"/>
    <property type="match status" value="2"/>
</dbReference>
<accession>A0A1S8JIU6</accession>
<gene>
    <name evidence="1" type="ORF">B1P95_03735</name>
</gene>
<sequence length="160" mass="17897">MIFVTNLKEWYRLPTNKKEGIIFTTMMCFLMVLGMSAYNLWLHQDLHLSSLLIGLVPGFVVAFILDVFIIGVLAKKIAFKLPVNPESKVQMILTISCLMVLGMVTCMSLFGVIMEQGIPDQLFSAYMNAWKMNVIAALPLQLIIVGPLSRSVLKAIQSNE</sequence>
<protein>
    <submittedName>
        <fullName evidence="1">DUF2798 domain-containing protein</fullName>
    </submittedName>
</protein>
<dbReference type="EMBL" id="MVGJ01000015">
    <property type="protein sequence ID" value="OOL83483.1"/>
    <property type="molecule type" value="Genomic_DNA"/>
</dbReference>
<name>A0A1S8JIU6_ENTFC</name>
<evidence type="ECO:0000313" key="1">
    <source>
        <dbReference type="EMBL" id="OOL83483.1"/>
    </source>
</evidence>